<dbReference type="AlphaFoldDB" id="A0AAD5F3H6"/>
<protein>
    <submittedName>
        <fullName evidence="1">Uncharacterized protein</fullName>
    </submittedName>
</protein>
<reference evidence="1 2" key="1">
    <citation type="journal article" date="2022" name="G3 (Bethesda)">
        <title>Whole-genome sequence and methylome profiling of the almond [Prunus dulcis (Mill.) D.A. Webb] cultivar 'Nonpareil'.</title>
        <authorList>
            <person name="D'Amico-Willman K.M."/>
            <person name="Ouma W.Z."/>
            <person name="Meulia T."/>
            <person name="Sideli G.M."/>
            <person name="Gradziel T.M."/>
            <person name="Fresnedo-Ramirez J."/>
        </authorList>
    </citation>
    <scope>NUCLEOTIDE SEQUENCE [LARGE SCALE GENOMIC DNA]</scope>
    <source>
        <strain evidence="1">Clone GOH B32 T37-40</strain>
    </source>
</reference>
<dbReference type="EMBL" id="JAJFAZ020000001">
    <property type="protein sequence ID" value="KAI5351902.1"/>
    <property type="molecule type" value="Genomic_DNA"/>
</dbReference>
<accession>A0AAD5F3H6</accession>
<organism evidence="1 2">
    <name type="scientific">Prunus dulcis</name>
    <name type="common">Almond</name>
    <name type="synonym">Amygdalus dulcis</name>
    <dbReference type="NCBI Taxonomy" id="3755"/>
    <lineage>
        <taxon>Eukaryota</taxon>
        <taxon>Viridiplantae</taxon>
        <taxon>Streptophyta</taxon>
        <taxon>Embryophyta</taxon>
        <taxon>Tracheophyta</taxon>
        <taxon>Spermatophyta</taxon>
        <taxon>Magnoliopsida</taxon>
        <taxon>eudicotyledons</taxon>
        <taxon>Gunneridae</taxon>
        <taxon>Pentapetalae</taxon>
        <taxon>rosids</taxon>
        <taxon>fabids</taxon>
        <taxon>Rosales</taxon>
        <taxon>Rosaceae</taxon>
        <taxon>Amygdaloideae</taxon>
        <taxon>Amygdaleae</taxon>
        <taxon>Prunus</taxon>
    </lineage>
</organism>
<gene>
    <name evidence="1" type="ORF">L3X38_004793</name>
</gene>
<evidence type="ECO:0000313" key="1">
    <source>
        <dbReference type="EMBL" id="KAI5351902.1"/>
    </source>
</evidence>
<name>A0AAD5F3H6_PRUDU</name>
<sequence>MQWFETQFSNPSWTSFSEALLAHFGYGKWLAPASDNCWKLTRTQSHPFPIRFSLGSGFHLPCLPPNSAPSYVVSGHRPRRLHMLSPANDPFPCSLKQRFKTALKKISASTVMR</sequence>
<evidence type="ECO:0000313" key="2">
    <source>
        <dbReference type="Proteomes" id="UP001054821"/>
    </source>
</evidence>
<dbReference type="Proteomes" id="UP001054821">
    <property type="component" value="Chromosome 1"/>
</dbReference>
<comment type="caution">
    <text evidence="1">The sequence shown here is derived from an EMBL/GenBank/DDBJ whole genome shotgun (WGS) entry which is preliminary data.</text>
</comment>
<keyword evidence="2" id="KW-1185">Reference proteome</keyword>
<proteinExistence type="predicted"/>